<dbReference type="Proteomes" id="UP000789342">
    <property type="component" value="Unassembled WGS sequence"/>
</dbReference>
<sequence length="559" mass="65149">MQGYLHCKNMRDLYQRELNEAKKQAEIESYMLRNGMLYGQEKEIKEIPSNKYYTDSEKIYAIQEIKNSIIALERDITKYIKILKALTEKYIIYMMLCHHSLNSRKISKNLIIIIESDILSVMAKKSRNNRRKTAEPFIMSTELNANIRNIKCITKEKVVSVEAYSSGRAQPFTADACEGESPTDIQATYGTRYKMRSLEVREDQKKFLIDDEVLYAIPLPPKLEADEYRNDWEGYEDERRIRKADYNYGQAQVASSTLEIDILSDEERMVKYDEELELFAQETVRNDGEKWVICDTDLHDTLTKWQKVKVQPRTDLAFYNIIDMTPGSNSNFIRLLPKDVVSLVLKPTFRADSVNMWTKIIQKQELITLQNLFGSILNFLVESFERENDLADSNLSELGYRETFLMSLICSLFRGLNREMNIFLRQNMEKDDEEDRTTGRKIDVIWSMKPTDLEFSIREISGPPNKYEVIVYEMAVPFRGLYTFNEILRSRLPTNDVEIGLLTRSMPALINIKELLKKSLDDIKKYIMDACTSTPDDDNTNSFVTHTDSTSKSKTKKRS</sequence>
<protein>
    <submittedName>
        <fullName evidence="2">7343_t:CDS:1</fullName>
    </submittedName>
</protein>
<evidence type="ECO:0000313" key="3">
    <source>
        <dbReference type="Proteomes" id="UP000789342"/>
    </source>
</evidence>
<organism evidence="2 3">
    <name type="scientific">Acaulospora morrowiae</name>
    <dbReference type="NCBI Taxonomy" id="94023"/>
    <lineage>
        <taxon>Eukaryota</taxon>
        <taxon>Fungi</taxon>
        <taxon>Fungi incertae sedis</taxon>
        <taxon>Mucoromycota</taxon>
        <taxon>Glomeromycotina</taxon>
        <taxon>Glomeromycetes</taxon>
        <taxon>Diversisporales</taxon>
        <taxon>Acaulosporaceae</taxon>
        <taxon>Acaulospora</taxon>
    </lineage>
</organism>
<dbReference type="AlphaFoldDB" id="A0A9N9BZX4"/>
<comment type="caution">
    <text evidence="2">The sequence shown here is derived from an EMBL/GenBank/DDBJ whole genome shotgun (WGS) entry which is preliminary data.</text>
</comment>
<reference evidence="2" key="1">
    <citation type="submission" date="2021-06" db="EMBL/GenBank/DDBJ databases">
        <authorList>
            <person name="Kallberg Y."/>
            <person name="Tangrot J."/>
            <person name="Rosling A."/>
        </authorList>
    </citation>
    <scope>NUCLEOTIDE SEQUENCE</scope>
    <source>
        <strain evidence="2">CL551</strain>
    </source>
</reference>
<evidence type="ECO:0000256" key="1">
    <source>
        <dbReference type="SAM" id="MobiDB-lite"/>
    </source>
</evidence>
<accession>A0A9N9BZX4</accession>
<feature type="region of interest" description="Disordered" evidence="1">
    <location>
        <begin position="537"/>
        <end position="559"/>
    </location>
</feature>
<name>A0A9N9BZX4_9GLOM</name>
<dbReference type="OrthoDB" id="2431558at2759"/>
<gene>
    <name evidence="2" type="ORF">AMORRO_LOCUS7164</name>
</gene>
<proteinExistence type="predicted"/>
<keyword evidence="3" id="KW-1185">Reference proteome</keyword>
<dbReference type="EMBL" id="CAJVPV010005205">
    <property type="protein sequence ID" value="CAG8586740.1"/>
    <property type="molecule type" value="Genomic_DNA"/>
</dbReference>
<evidence type="ECO:0000313" key="2">
    <source>
        <dbReference type="EMBL" id="CAG8586740.1"/>
    </source>
</evidence>